<dbReference type="EMBL" id="KN823052">
    <property type="protein sequence ID" value="KIO24901.1"/>
    <property type="molecule type" value="Genomic_DNA"/>
</dbReference>
<protein>
    <recommendedName>
        <fullName evidence="4">Fork-head domain-containing protein</fullName>
    </recommendedName>
</protein>
<feature type="region of interest" description="Disordered" evidence="3">
    <location>
        <begin position="131"/>
        <end position="213"/>
    </location>
</feature>
<dbReference type="OrthoDB" id="3212437at2759"/>
<dbReference type="PANTHER" id="PTHR11829:SF343">
    <property type="entry name" value="FORK-HEAD DOMAIN-CONTAINING PROTEIN"/>
    <property type="match status" value="1"/>
</dbReference>
<name>A0A0C3QFL1_9AGAM</name>
<evidence type="ECO:0000256" key="1">
    <source>
        <dbReference type="ARBA" id="ARBA00023125"/>
    </source>
</evidence>
<feature type="region of interest" description="Disordered" evidence="3">
    <location>
        <begin position="228"/>
        <end position="250"/>
    </location>
</feature>
<keyword evidence="6" id="KW-1185">Reference proteome</keyword>
<evidence type="ECO:0000256" key="2">
    <source>
        <dbReference type="PROSITE-ProRule" id="PRU00089"/>
    </source>
</evidence>
<dbReference type="GO" id="GO:0000981">
    <property type="term" value="F:DNA-binding transcription factor activity, RNA polymerase II-specific"/>
    <property type="evidence" value="ECO:0007669"/>
    <property type="project" value="TreeGrafter"/>
</dbReference>
<dbReference type="HOGENOM" id="CLU_734020_0_0_1"/>
<dbReference type="SUPFAM" id="SSF46785">
    <property type="entry name" value="Winged helix' DNA-binding domain"/>
    <property type="match status" value="1"/>
</dbReference>
<feature type="compositionally biased region" description="Low complexity" evidence="3">
    <location>
        <begin position="196"/>
        <end position="205"/>
    </location>
</feature>
<dbReference type="SMART" id="SM00339">
    <property type="entry name" value="FH"/>
    <property type="match status" value="1"/>
</dbReference>
<dbReference type="PROSITE" id="PS50039">
    <property type="entry name" value="FORK_HEAD_3"/>
    <property type="match status" value="1"/>
</dbReference>
<dbReference type="InterPro" id="IPR036390">
    <property type="entry name" value="WH_DNA-bd_sf"/>
</dbReference>
<dbReference type="AlphaFoldDB" id="A0A0C3QFL1"/>
<dbReference type="GO" id="GO:0005634">
    <property type="term" value="C:nucleus"/>
    <property type="evidence" value="ECO:0007669"/>
    <property type="project" value="UniProtKB-SubCell"/>
</dbReference>
<keyword evidence="2" id="KW-0539">Nucleus</keyword>
<organism evidence="5 6">
    <name type="scientific">Tulasnella calospora MUT 4182</name>
    <dbReference type="NCBI Taxonomy" id="1051891"/>
    <lineage>
        <taxon>Eukaryota</taxon>
        <taxon>Fungi</taxon>
        <taxon>Dikarya</taxon>
        <taxon>Basidiomycota</taxon>
        <taxon>Agaricomycotina</taxon>
        <taxon>Agaricomycetes</taxon>
        <taxon>Cantharellales</taxon>
        <taxon>Tulasnellaceae</taxon>
        <taxon>Tulasnella</taxon>
    </lineage>
</organism>
<dbReference type="InterPro" id="IPR036388">
    <property type="entry name" value="WH-like_DNA-bd_sf"/>
</dbReference>
<evidence type="ECO:0000259" key="4">
    <source>
        <dbReference type="PROSITE" id="PS50039"/>
    </source>
</evidence>
<dbReference type="InterPro" id="IPR050211">
    <property type="entry name" value="FOX_domain-containing"/>
</dbReference>
<feature type="DNA-binding region" description="Fork-head" evidence="2">
    <location>
        <begin position="247"/>
        <end position="323"/>
    </location>
</feature>
<proteinExistence type="predicted"/>
<dbReference type="InterPro" id="IPR001766">
    <property type="entry name" value="Fork_head_dom"/>
</dbReference>
<dbReference type="PANTHER" id="PTHR11829">
    <property type="entry name" value="FORKHEAD BOX PROTEIN"/>
    <property type="match status" value="1"/>
</dbReference>
<feature type="compositionally biased region" description="Low complexity" evidence="3">
    <location>
        <begin position="151"/>
        <end position="162"/>
    </location>
</feature>
<dbReference type="Pfam" id="PF00250">
    <property type="entry name" value="Forkhead"/>
    <property type="match status" value="1"/>
</dbReference>
<evidence type="ECO:0000256" key="3">
    <source>
        <dbReference type="SAM" id="MobiDB-lite"/>
    </source>
</evidence>
<reference evidence="5 6" key="1">
    <citation type="submission" date="2014-04" db="EMBL/GenBank/DDBJ databases">
        <authorList>
            <consortium name="DOE Joint Genome Institute"/>
            <person name="Kuo A."/>
            <person name="Girlanda M."/>
            <person name="Perotto S."/>
            <person name="Kohler A."/>
            <person name="Nagy L.G."/>
            <person name="Floudas D."/>
            <person name="Copeland A."/>
            <person name="Barry K.W."/>
            <person name="Cichocki N."/>
            <person name="Veneault-Fourrey C."/>
            <person name="LaButti K."/>
            <person name="Lindquist E.A."/>
            <person name="Lipzen A."/>
            <person name="Lundell T."/>
            <person name="Morin E."/>
            <person name="Murat C."/>
            <person name="Sun H."/>
            <person name="Tunlid A."/>
            <person name="Henrissat B."/>
            <person name="Grigoriev I.V."/>
            <person name="Hibbett D.S."/>
            <person name="Martin F."/>
            <person name="Nordberg H.P."/>
            <person name="Cantor M.N."/>
            <person name="Hua S.X."/>
        </authorList>
    </citation>
    <scope>NUCLEOTIDE SEQUENCE [LARGE SCALE GENOMIC DNA]</scope>
    <source>
        <strain evidence="5 6">MUT 4182</strain>
    </source>
</reference>
<evidence type="ECO:0000313" key="6">
    <source>
        <dbReference type="Proteomes" id="UP000054248"/>
    </source>
</evidence>
<accession>A0A0C3QFL1</accession>
<feature type="domain" description="Fork-head" evidence="4">
    <location>
        <begin position="247"/>
        <end position="323"/>
    </location>
</feature>
<feature type="compositionally biased region" description="Polar residues" evidence="3">
    <location>
        <begin position="23"/>
        <end position="45"/>
    </location>
</feature>
<gene>
    <name evidence="5" type="ORF">M407DRAFT_97498</name>
</gene>
<keyword evidence="1 2" id="KW-0238">DNA-binding</keyword>
<dbReference type="Proteomes" id="UP000054248">
    <property type="component" value="Unassembled WGS sequence"/>
</dbReference>
<dbReference type="CDD" id="cd00059">
    <property type="entry name" value="FH_FOX"/>
    <property type="match status" value="1"/>
</dbReference>
<dbReference type="Gene3D" id="1.10.10.10">
    <property type="entry name" value="Winged helix-like DNA-binding domain superfamily/Winged helix DNA-binding domain"/>
    <property type="match status" value="1"/>
</dbReference>
<comment type="subcellular location">
    <subcellularLocation>
        <location evidence="2">Nucleus</location>
    </subcellularLocation>
</comment>
<reference evidence="6" key="2">
    <citation type="submission" date="2015-01" db="EMBL/GenBank/DDBJ databases">
        <title>Evolutionary Origins and Diversification of the Mycorrhizal Mutualists.</title>
        <authorList>
            <consortium name="DOE Joint Genome Institute"/>
            <consortium name="Mycorrhizal Genomics Consortium"/>
            <person name="Kohler A."/>
            <person name="Kuo A."/>
            <person name="Nagy L.G."/>
            <person name="Floudas D."/>
            <person name="Copeland A."/>
            <person name="Barry K.W."/>
            <person name="Cichocki N."/>
            <person name="Veneault-Fourrey C."/>
            <person name="LaButti K."/>
            <person name="Lindquist E.A."/>
            <person name="Lipzen A."/>
            <person name="Lundell T."/>
            <person name="Morin E."/>
            <person name="Murat C."/>
            <person name="Riley R."/>
            <person name="Ohm R."/>
            <person name="Sun H."/>
            <person name="Tunlid A."/>
            <person name="Henrissat B."/>
            <person name="Grigoriev I.V."/>
            <person name="Hibbett D.S."/>
            <person name="Martin F."/>
        </authorList>
    </citation>
    <scope>NUCLEOTIDE SEQUENCE [LARGE SCALE GENOMIC DNA]</scope>
    <source>
        <strain evidence="6">MUT 4182</strain>
    </source>
</reference>
<feature type="compositionally biased region" description="Low complexity" evidence="3">
    <location>
        <begin position="131"/>
        <end position="142"/>
    </location>
</feature>
<feature type="region of interest" description="Disordered" evidence="3">
    <location>
        <begin position="1"/>
        <end position="114"/>
    </location>
</feature>
<dbReference type="GO" id="GO:0000978">
    <property type="term" value="F:RNA polymerase II cis-regulatory region sequence-specific DNA binding"/>
    <property type="evidence" value="ECO:0007669"/>
    <property type="project" value="TreeGrafter"/>
</dbReference>
<sequence length="377" mass="40852">MVKEEPQEDVSLNVSDSAPAAAMSSNNISEASGPSVPPRSSQHPSLTYFLNPAPPPPSHTPAQPQLTKQEPQDDRSTVKGGFLDKNFRPALVATSHYHGQRELPPGYGDRELPPLKARHAVTPYPVPLYYYAPALGPSSASPTYPPPPALAPRRSSGATPSTASPPPVRSRSKPHSPHPTPSPSRSSPRPQPTPPTAAGSTGSSADAYGDPDELYDDELENVQSADLDGVPLGENATSPDDGNPHPRPPYSACMMIRQILVWSPQGKLRSAQLCDAIADKYPFFQDPVAKKHLRDSVRHKLSNRPQFHCLPKEPGDKGKGGYWEYVFKDGSTAHENGVKTQPFGEVHPVGTCRVPLSFQGPDRLLSLFFFFFGIIER</sequence>
<evidence type="ECO:0000313" key="5">
    <source>
        <dbReference type="EMBL" id="KIO24901.1"/>
    </source>
</evidence>
<dbReference type="STRING" id="1051891.A0A0C3QFL1"/>